<accession>A0A6D2HNB3</accession>
<evidence type="ECO:0000259" key="6">
    <source>
        <dbReference type="PROSITE" id="PS50104"/>
    </source>
</evidence>
<evidence type="ECO:0000256" key="1">
    <source>
        <dbReference type="ARBA" id="ARBA00022614"/>
    </source>
</evidence>
<dbReference type="Pfam" id="PF23282">
    <property type="entry name" value="WHD_ROQ1"/>
    <property type="match status" value="1"/>
</dbReference>
<dbReference type="InterPro" id="IPR027417">
    <property type="entry name" value="P-loop_NTPase"/>
</dbReference>
<keyword evidence="8" id="KW-1185">Reference proteome</keyword>
<dbReference type="Gene3D" id="1.10.8.430">
    <property type="entry name" value="Helical domain of apoptotic protease-activating factors"/>
    <property type="match status" value="1"/>
</dbReference>
<keyword evidence="4" id="KW-0611">Plant defense</keyword>
<dbReference type="AlphaFoldDB" id="A0A6D2HNB3"/>
<keyword evidence="1" id="KW-0433">Leucine-rich repeat</keyword>
<dbReference type="FunFam" id="3.40.50.10140:FF:000007">
    <property type="entry name" value="Disease resistance protein (TIR-NBS-LRR class)"/>
    <property type="match status" value="1"/>
</dbReference>
<dbReference type="Gene3D" id="3.40.50.300">
    <property type="entry name" value="P-loop containing nucleotide triphosphate hydrolases"/>
    <property type="match status" value="1"/>
</dbReference>
<dbReference type="SMART" id="SM00255">
    <property type="entry name" value="TIR"/>
    <property type="match status" value="1"/>
</dbReference>
<dbReference type="GO" id="GO:0016787">
    <property type="term" value="F:hydrolase activity"/>
    <property type="evidence" value="ECO:0007669"/>
    <property type="project" value="UniProtKB-KW"/>
</dbReference>
<keyword evidence="2" id="KW-0677">Repeat</keyword>
<dbReference type="OrthoDB" id="1109770at2759"/>
<dbReference type="GO" id="GO:0006952">
    <property type="term" value="P:defense response"/>
    <property type="evidence" value="ECO:0007669"/>
    <property type="project" value="UniProtKB-KW"/>
</dbReference>
<dbReference type="PANTHER" id="PTHR11017:SF569">
    <property type="entry name" value="DISEASE RESISTANCE PROTEIN"/>
    <property type="match status" value="1"/>
</dbReference>
<dbReference type="GO" id="GO:0043531">
    <property type="term" value="F:ADP binding"/>
    <property type="evidence" value="ECO:0007669"/>
    <property type="project" value="InterPro"/>
</dbReference>
<keyword evidence="3" id="KW-0378">Hydrolase</keyword>
<dbReference type="PRINTS" id="PR00364">
    <property type="entry name" value="DISEASERSIST"/>
</dbReference>
<protein>
    <recommendedName>
        <fullName evidence="6">TIR domain-containing protein</fullName>
    </recommendedName>
</protein>
<evidence type="ECO:0000256" key="5">
    <source>
        <dbReference type="ARBA" id="ARBA00023027"/>
    </source>
</evidence>
<dbReference type="EMBL" id="CACVBM020000221">
    <property type="protein sequence ID" value="CAA7016066.1"/>
    <property type="molecule type" value="Genomic_DNA"/>
</dbReference>
<dbReference type="Pfam" id="PF01582">
    <property type="entry name" value="TIR"/>
    <property type="match status" value="1"/>
</dbReference>
<dbReference type="InterPro" id="IPR044974">
    <property type="entry name" value="Disease_R_plants"/>
</dbReference>
<evidence type="ECO:0000256" key="4">
    <source>
        <dbReference type="ARBA" id="ARBA00022821"/>
    </source>
</evidence>
<evidence type="ECO:0000256" key="3">
    <source>
        <dbReference type="ARBA" id="ARBA00022801"/>
    </source>
</evidence>
<dbReference type="SUPFAM" id="SSF52200">
    <property type="entry name" value="Toll/Interleukin receptor TIR domain"/>
    <property type="match status" value="1"/>
</dbReference>
<comment type="caution">
    <text evidence="7">The sequence shown here is derived from an EMBL/GenBank/DDBJ whole genome shotgun (WGS) entry which is preliminary data.</text>
</comment>
<dbReference type="GO" id="GO:0007165">
    <property type="term" value="P:signal transduction"/>
    <property type="evidence" value="ECO:0007669"/>
    <property type="project" value="InterPro"/>
</dbReference>
<name>A0A6D2HNB3_9BRAS</name>
<proteinExistence type="predicted"/>
<dbReference type="Pfam" id="PF00931">
    <property type="entry name" value="NB-ARC"/>
    <property type="match status" value="1"/>
</dbReference>
<dbReference type="PROSITE" id="PS50104">
    <property type="entry name" value="TIR"/>
    <property type="match status" value="1"/>
</dbReference>
<dbReference type="InterPro" id="IPR042197">
    <property type="entry name" value="Apaf_helical"/>
</dbReference>
<evidence type="ECO:0000313" key="7">
    <source>
        <dbReference type="EMBL" id="CAA7016066.1"/>
    </source>
</evidence>
<dbReference type="InterPro" id="IPR000157">
    <property type="entry name" value="TIR_dom"/>
</dbReference>
<dbReference type="InterPro" id="IPR002182">
    <property type="entry name" value="NB-ARC"/>
</dbReference>
<sequence>MASSSSPLCHHWRYQVFPSFCGVDVRKTFLAHLLRGLERKAIQTFIDNGIERSELIGPELIRAISKSRIAIVVLSKNYASSSWCLNELVEILRCRETVGQTVMTIFYDIDPSDVRKQEGDFGEAFHKACHGKSEEEKHKWRLALTVVADIAGEHTRQWVDEPSMIEKIAEDVLNKLNSTPSKDFDYLVGMKAHMREMISLLYLESSEVRMVGICGPAGIGKTTIARALYNQLAGRFQLSHFMENVKGCYGKPGLDNYGSKLNLQQKLLSEMLDYKGMKINHLGGIKERLGVMKILIVLDDVDGAEQLNALARHPSWFGPGSRIIVTSEDKEVVRTHGIQDLYEVDFPSEEKAVGIFCQHAFTDKVLPPDFVELTIEAVKLAGYLPSCICVLGSVLRGKVKKEWVAILSRVRTSINGKFENILRHRQRYDALHEDDKALFLHIACLKVDRLKRLLANTGLDVSFGLTRLVDKSLIHISRQNCIGMHYLLQQVGIEAVRNQFLHEPGKRQFLVEAKEIHDVLTFNTGTGGVIGISLNTSELNCDLSINDHTFETLPNLQFLKVIKKENDKRVRVHLPPKPPRSAT</sequence>
<dbReference type="InterPro" id="IPR058192">
    <property type="entry name" value="WHD_ROQ1-like"/>
</dbReference>
<dbReference type="SUPFAM" id="SSF52540">
    <property type="entry name" value="P-loop containing nucleoside triphosphate hydrolases"/>
    <property type="match status" value="1"/>
</dbReference>
<dbReference type="Gene3D" id="3.40.50.10140">
    <property type="entry name" value="Toll/interleukin-1 receptor homology (TIR) domain"/>
    <property type="match status" value="1"/>
</dbReference>
<evidence type="ECO:0000313" key="8">
    <source>
        <dbReference type="Proteomes" id="UP000467841"/>
    </source>
</evidence>
<dbReference type="FunFam" id="3.40.50.300:FF:001002">
    <property type="entry name" value="Disease resistance protein (TIR-NBS-LRR class)"/>
    <property type="match status" value="1"/>
</dbReference>
<dbReference type="InterPro" id="IPR035897">
    <property type="entry name" value="Toll_tir_struct_dom_sf"/>
</dbReference>
<gene>
    <name evidence="7" type="ORF">MERR_LOCUS3301</name>
</gene>
<dbReference type="PANTHER" id="PTHR11017">
    <property type="entry name" value="LEUCINE-RICH REPEAT-CONTAINING PROTEIN"/>
    <property type="match status" value="1"/>
</dbReference>
<dbReference type="Proteomes" id="UP000467841">
    <property type="component" value="Unassembled WGS sequence"/>
</dbReference>
<feature type="domain" description="TIR" evidence="6">
    <location>
        <begin position="12"/>
        <end position="176"/>
    </location>
</feature>
<dbReference type="SUPFAM" id="SSF46785">
    <property type="entry name" value="Winged helix' DNA-binding domain"/>
    <property type="match status" value="1"/>
</dbReference>
<organism evidence="7 8">
    <name type="scientific">Microthlaspi erraticum</name>
    <dbReference type="NCBI Taxonomy" id="1685480"/>
    <lineage>
        <taxon>Eukaryota</taxon>
        <taxon>Viridiplantae</taxon>
        <taxon>Streptophyta</taxon>
        <taxon>Embryophyta</taxon>
        <taxon>Tracheophyta</taxon>
        <taxon>Spermatophyta</taxon>
        <taxon>Magnoliopsida</taxon>
        <taxon>eudicotyledons</taxon>
        <taxon>Gunneridae</taxon>
        <taxon>Pentapetalae</taxon>
        <taxon>rosids</taxon>
        <taxon>malvids</taxon>
        <taxon>Brassicales</taxon>
        <taxon>Brassicaceae</taxon>
        <taxon>Coluteocarpeae</taxon>
        <taxon>Microthlaspi</taxon>
    </lineage>
</organism>
<keyword evidence="5" id="KW-0520">NAD</keyword>
<reference evidence="7" key="1">
    <citation type="submission" date="2020-01" db="EMBL/GenBank/DDBJ databases">
        <authorList>
            <person name="Mishra B."/>
        </authorList>
    </citation>
    <scope>NUCLEOTIDE SEQUENCE [LARGE SCALE GENOMIC DNA]</scope>
</reference>
<dbReference type="InterPro" id="IPR036390">
    <property type="entry name" value="WH_DNA-bd_sf"/>
</dbReference>
<evidence type="ECO:0000256" key="2">
    <source>
        <dbReference type="ARBA" id="ARBA00022737"/>
    </source>
</evidence>